<dbReference type="GO" id="GO:0019843">
    <property type="term" value="F:rRNA binding"/>
    <property type="evidence" value="ECO:0007669"/>
    <property type="project" value="UniProtKB-KW"/>
</dbReference>
<evidence type="ECO:0000256" key="1">
    <source>
        <dbReference type="ARBA" id="ARBA00010605"/>
    </source>
</evidence>
<dbReference type="GO" id="GO:0006412">
    <property type="term" value="P:translation"/>
    <property type="evidence" value="ECO:0007669"/>
    <property type="project" value="InterPro"/>
</dbReference>
<dbReference type="Gene3D" id="3.10.430.100">
    <property type="entry name" value="Ribosomal protein L9, C-terminal domain"/>
    <property type="match status" value="1"/>
</dbReference>
<dbReference type="InterPro" id="IPR020069">
    <property type="entry name" value="Ribosomal_bL9_C"/>
</dbReference>
<evidence type="ECO:0000256" key="5">
    <source>
        <dbReference type="ARBA" id="ARBA00023274"/>
    </source>
</evidence>
<dbReference type="InterPro" id="IPR036791">
    <property type="entry name" value="Ribosomal_bL9_C_sf"/>
</dbReference>
<dbReference type="Pfam" id="PF03948">
    <property type="entry name" value="Ribosomal_L9_C"/>
    <property type="match status" value="1"/>
</dbReference>
<dbReference type="InterPro" id="IPR036935">
    <property type="entry name" value="Ribosomal_bL9_N_sf"/>
</dbReference>
<keyword evidence="5" id="KW-0687">Ribonucleoprotein</keyword>
<dbReference type="SUPFAM" id="SSF55653">
    <property type="entry name" value="Ribosomal protein L9 C-domain"/>
    <property type="match status" value="1"/>
</dbReference>
<dbReference type="NCBIfam" id="TIGR00158">
    <property type="entry name" value="L9"/>
    <property type="match status" value="1"/>
</dbReference>
<dbReference type="InterPro" id="IPR009027">
    <property type="entry name" value="Ribosomal_bL9/RNase_H1_N"/>
</dbReference>
<name>A0A3B0TQV7_9ZZZZ</name>
<dbReference type="GO" id="GO:0003735">
    <property type="term" value="F:structural constituent of ribosome"/>
    <property type="evidence" value="ECO:0007669"/>
    <property type="project" value="InterPro"/>
</dbReference>
<dbReference type="PROSITE" id="PS00651">
    <property type="entry name" value="RIBOSOMAL_L9"/>
    <property type="match status" value="1"/>
</dbReference>
<dbReference type="AlphaFoldDB" id="A0A3B0TQV7"/>
<accession>A0A3B0TQV7</accession>
<keyword evidence="2" id="KW-0699">rRNA-binding</keyword>
<keyword evidence="3" id="KW-0694">RNA-binding</keyword>
<dbReference type="GO" id="GO:1990904">
    <property type="term" value="C:ribonucleoprotein complex"/>
    <property type="evidence" value="ECO:0007669"/>
    <property type="project" value="UniProtKB-KW"/>
</dbReference>
<evidence type="ECO:0000256" key="6">
    <source>
        <dbReference type="ARBA" id="ARBA00035456"/>
    </source>
</evidence>
<dbReference type="GO" id="GO:0005840">
    <property type="term" value="C:ribosome"/>
    <property type="evidence" value="ECO:0007669"/>
    <property type="project" value="UniProtKB-KW"/>
</dbReference>
<comment type="similarity">
    <text evidence="1">Belongs to the bacterial ribosomal protein bL9 family.</text>
</comment>
<protein>
    <recommendedName>
        <fullName evidence="6">50S ribosomal protein L9</fullName>
    </recommendedName>
</protein>
<evidence type="ECO:0000313" key="8">
    <source>
        <dbReference type="EMBL" id="VAW09436.1"/>
    </source>
</evidence>
<evidence type="ECO:0000259" key="7">
    <source>
        <dbReference type="PROSITE" id="PS00651"/>
    </source>
</evidence>
<reference evidence="8" key="1">
    <citation type="submission" date="2018-06" db="EMBL/GenBank/DDBJ databases">
        <authorList>
            <person name="Zhirakovskaya E."/>
        </authorList>
    </citation>
    <scope>NUCLEOTIDE SEQUENCE</scope>
</reference>
<gene>
    <name evidence="8" type="ORF">MNBD_ACTINO02-1939</name>
</gene>
<organism evidence="8">
    <name type="scientific">hydrothermal vent metagenome</name>
    <dbReference type="NCBI Taxonomy" id="652676"/>
    <lineage>
        <taxon>unclassified sequences</taxon>
        <taxon>metagenomes</taxon>
        <taxon>ecological metagenomes</taxon>
    </lineage>
</organism>
<evidence type="ECO:0000256" key="3">
    <source>
        <dbReference type="ARBA" id="ARBA00022884"/>
    </source>
</evidence>
<keyword evidence="4 8" id="KW-0689">Ribosomal protein</keyword>
<evidence type="ECO:0000256" key="2">
    <source>
        <dbReference type="ARBA" id="ARBA00022730"/>
    </source>
</evidence>
<dbReference type="SUPFAM" id="SSF55658">
    <property type="entry name" value="L9 N-domain-like"/>
    <property type="match status" value="1"/>
</dbReference>
<sequence length="148" mass="15941">MKIILIKDVKELGGTGEIVDVSKGYARNYLLPKKFGVLATDGALAQADEMRRAAEETERAAKAAAEQMAQTLVGQRIVVAARSGDEGKLYGSIAPHDIAFAIEKFTGVTVDQKFIHIDTPIRAIGMHEVGIKPHSAVEFRVSLDVIPA</sequence>
<proteinExistence type="inferred from homology"/>
<dbReference type="Pfam" id="PF01281">
    <property type="entry name" value="Ribosomal_L9_N"/>
    <property type="match status" value="1"/>
</dbReference>
<dbReference type="InterPro" id="IPR020594">
    <property type="entry name" value="Ribosomal_bL9_bac/chp"/>
</dbReference>
<dbReference type="PANTHER" id="PTHR21368">
    <property type="entry name" value="50S RIBOSOMAL PROTEIN L9"/>
    <property type="match status" value="1"/>
</dbReference>
<dbReference type="InterPro" id="IPR000244">
    <property type="entry name" value="Ribosomal_bL9"/>
</dbReference>
<dbReference type="HAMAP" id="MF_00503">
    <property type="entry name" value="Ribosomal_bL9"/>
    <property type="match status" value="1"/>
</dbReference>
<evidence type="ECO:0000256" key="4">
    <source>
        <dbReference type="ARBA" id="ARBA00022980"/>
    </source>
</evidence>
<dbReference type="EMBL" id="UOEK01000579">
    <property type="protein sequence ID" value="VAW09436.1"/>
    <property type="molecule type" value="Genomic_DNA"/>
</dbReference>
<feature type="domain" description="Ribosomal protein L9" evidence="7">
    <location>
        <begin position="13"/>
        <end position="40"/>
    </location>
</feature>
<dbReference type="InterPro" id="IPR020070">
    <property type="entry name" value="Ribosomal_bL9_N"/>
</dbReference>
<dbReference type="Gene3D" id="3.40.5.10">
    <property type="entry name" value="Ribosomal protein L9, N-terminal domain"/>
    <property type="match status" value="1"/>
</dbReference>
<dbReference type="FunFam" id="3.40.5.10:FF:000003">
    <property type="entry name" value="50S ribosomal protein L9"/>
    <property type="match status" value="1"/>
</dbReference>